<dbReference type="Proteomes" id="UP000479710">
    <property type="component" value="Unassembled WGS sequence"/>
</dbReference>
<dbReference type="InterPro" id="IPR012552">
    <property type="entry name" value="DVL"/>
</dbReference>
<reference evidence="9 10" key="1">
    <citation type="submission" date="2019-11" db="EMBL/GenBank/DDBJ databases">
        <title>Whole genome sequence of Oryza granulata.</title>
        <authorList>
            <person name="Li W."/>
        </authorList>
    </citation>
    <scope>NUCLEOTIDE SEQUENCE [LARGE SCALE GENOMIC DNA]</scope>
    <source>
        <strain evidence="10">cv. Menghai</strain>
        <tissue evidence="9">Leaf</tissue>
    </source>
</reference>
<dbReference type="InterPro" id="IPR051525">
    <property type="entry name" value="DVL_RTFL_regulatory"/>
</dbReference>
<sequence length="96" mass="11013">MEAAAGGAPMKKRLRKKEGGAREEQVMKKSDLKKETAAGKQQSAMSPETGGLTMLCRSFSAESLKQRLTRTVKEHRARFYIMRRCIQMLICWRDEY</sequence>
<comment type="caution">
    <text evidence="9">The sequence shown here is derived from an EMBL/GenBank/DDBJ whole genome shotgun (WGS) entry which is preliminary data.</text>
</comment>
<evidence type="ECO:0000256" key="5">
    <source>
        <dbReference type="ARBA" id="ARBA00022989"/>
    </source>
</evidence>
<keyword evidence="5" id="KW-1133">Transmembrane helix</keyword>
<dbReference type="OrthoDB" id="627500at2759"/>
<dbReference type="GO" id="GO:0048367">
    <property type="term" value="P:shoot system development"/>
    <property type="evidence" value="ECO:0007669"/>
    <property type="project" value="UniProtKB-ARBA"/>
</dbReference>
<dbReference type="EMBL" id="SPHZ02000003">
    <property type="protein sequence ID" value="KAF0924134.1"/>
    <property type="molecule type" value="Genomic_DNA"/>
</dbReference>
<evidence type="ECO:0000313" key="9">
    <source>
        <dbReference type="EMBL" id="KAF0924134.1"/>
    </source>
</evidence>
<name>A0A6G1EI90_9ORYZ</name>
<dbReference type="AlphaFoldDB" id="A0A6G1EI90"/>
<evidence type="ECO:0000256" key="3">
    <source>
        <dbReference type="ARBA" id="ARBA00022475"/>
    </source>
</evidence>
<accession>A0A6G1EI90</accession>
<dbReference type="GO" id="GO:0008285">
    <property type="term" value="P:negative regulation of cell population proliferation"/>
    <property type="evidence" value="ECO:0007669"/>
    <property type="project" value="InterPro"/>
</dbReference>
<feature type="compositionally biased region" description="Basic and acidic residues" evidence="8">
    <location>
        <begin position="17"/>
        <end position="37"/>
    </location>
</feature>
<evidence type="ECO:0000256" key="6">
    <source>
        <dbReference type="ARBA" id="ARBA00023136"/>
    </source>
</evidence>
<evidence type="ECO:0000313" key="10">
    <source>
        <dbReference type="Proteomes" id="UP000479710"/>
    </source>
</evidence>
<keyword evidence="4" id="KW-0812">Transmembrane</keyword>
<comment type="subcellular location">
    <subcellularLocation>
        <location evidence="1">Cell membrane</location>
        <topology evidence="1">Single-pass membrane protein</topology>
    </subcellularLocation>
</comment>
<feature type="region of interest" description="Disordered" evidence="8">
    <location>
        <begin position="1"/>
        <end position="51"/>
    </location>
</feature>
<dbReference type="Pfam" id="PF08137">
    <property type="entry name" value="DVL"/>
    <property type="match status" value="1"/>
</dbReference>
<keyword evidence="2" id="KW-0217">Developmental protein</keyword>
<evidence type="ECO:0000256" key="8">
    <source>
        <dbReference type="SAM" id="MobiDB-lite"/>
    </source>
</evidence>
<keyword evidence="6" id="KW-0472">Membrane</keyword>
<gene>
    <name evidence="9" type="ORF">E2562_008451</name>
</gene>
<protein>
    <submittedName>
        <fullName evidence="9">Uncharacterized protein</fullName>
    </submittedName>
</protein>
<dbReference type="PANTHER" id="PTHR33102">
    <property type="entry name" value="DVL19-RELATED-RELATED"/>
    <property type="match status" value="1"/>
</dbReference>
<comment type="similarity">
    <text evidence="7">Belongs to the DVL/RTFL small polypeptides family.</text>
</comment>
<evidence type="ECO:0000256" key="1">
    <source>
        <dbReference type="ARBA" id="ARBA00004162"/>
    </source>
</evidence>
<keyword evidence="3" id="KW-1003">Cell membrane</keyword>
<evidence type="ECO:0000256" key="7">
    <source>
        <dbReference type="ARBA" id="ARBA00024340"/>
    </source>
</evidence>
<proteinExistence type="inferred from homology"/>
<evidence type="ECO:0000256" key="2">
    <source>
        <dbReference type="ARBA" id="ARBA00022473"/>
    </source>
</evidence>
<organism evidence="9 10">
    <name type="scientific">Oryza meyeriana var. granulata</name>
    <dbReference type="NCBI Taxonomy" id="110450"/>
    <lineage>
        <taxon>Eukaryota</taxon>
        <taxon>Viridiplantae</taxon>
        <taxon>Streptophyta</taxon>
        <taxon>Embryophyta</taxon>
        <taxon>Tracheophyta</taxon>
        <taxon>Spermatophyta</taxon>
        <taxon>Magnoliopsida</taxon>
        <taxon>Liliopsida</taxon>
        <taxon>Poales</taxon>
        <taxon>Poaceae</taxon>
        <taxon>BOP clade</taxon>
        <taxon>Oryzoideae</taxon>
        <taxon>Oryzeae</taxon>
        <taxon>Oryzinae</taxon>
        <taxon>Oryza</taxon>
        <taxon>Oryza meyeriana</taxon>
    </lineage>
</organism>
<evidence type="ECO:0000256" key="4">
    <source>
        <dbReference type="ARBA" id="ARBA00022692"/>
    </source>
</evidence>
<dbReference type="GO" id="GO:0005886">
    <property type="term" value="C:plasma membrane"/>
    <property type="evidence" value="ECO:0007669"/>
    <property type="project" value="UniProtKB-SubCell"/>
</dbReference>
<keyword evidence="10" id="KW-1185">Reference proteome</keyword>